<evidence type="ECO:0008006" key="3">
    <source>
        <dbReference type="Google" id="ProtNLM"/>
    </source>
</evidence>
<keyword evidence="2" id="KW-1185">Reference proteome</keyword>
<dbReference type="EMBL" id="QDDR01000011">
    <property type="protein sequence ID" value="PVE45893.1"/>
    <property type="molecule type" value="Genomic_DNA"/>
</dbReference>
<sequence length="129" mass="13874">MDDTDSMNGEVYVLMLRDFVVLKDLEDTVRDYAPAAVVLTASECDQALALIEGLDRISIAFVEAGAKAVAAARIDTLVAARGGRIVLLGDDAEDEWEAGNQTSVLPILLRPFSSQTVERLLVDLLGRPA</sequence>
<organism evidence="1 2">
    <name type="scientific">Pararhodobacter aggregans</name>
    <dbReference type="NCBI Taxonomy" id="404875"/>
    <lineage>
        <taxon>Bacteria</taxon>
        <taxon>Pseudomonadati</taxon>
        <taxon>Pseudomonadota</taxon>
        <taxon>Alphaproteobacteria</taxon>
        <taxon>Rhodobacterales</taxon>
        <taxon>Paracoccaceae</taxon>
        <taxon>Pararhodobacter</taxon>
    </lineage>
</organism>
<evidence type="ECO:0000313" key="2">
    <source>
        <dbReference type="Proteomes" id="UP000244810"/>
    </source>
</evidence>
<evidence type="ECO:0000313" key="1">
    <source>
        <dbReference type="EMBL" id="PVE45893.1"/>
    </source>
</evidence>
<name>A0A2T7UMG6_9RHOB</name>
<dbReference type="AlphaFoldDB" id="A0A2T7UMG6"/>
<dbReference type="Proteomes" id="UP000244810">
    <property type="component" value="Unassembled WGS sequence"/>
</dbReference>
<comment type="caution">
    <text evidence="1">The sequence shown here is derived from an EMBL/GenBank/DDBJ whole genome shotgun (WGS) entry which is preliminary data.</text>
</comment>
<gene>
    <name evidence="1" type="ORF">DDE23_18940</name>
</gene>
<accession>A0A2T7UMG6</accession>
<dbReference type="OrthoDB" id="7873505at2"/>
<protein>
    <recommendedName>
        <fullName evidence="3">Response regulatory domain-containing protein</fullName>
    </recommendedName>
</protein>
<dbReference type="RefSeq" id="WP_107754875.1">
    <property type="nucleotide sequence ID" value="NZ_QBKF01000017.1"/>
</dbReference>
<reference evidence="1 2" key="1">
    <citation type="journal article" date="2011" name="Syst. Appl. Microbiol.">
        <title>Defluviimonas denitrificans gen. nov., sp. nov., and Pararhodobacter aggregans gen. nov., sp. nov., non-phototrophic Rhodobacteraceae from the biofilter of a marine aquaculture.</title>
        <authorList>
            <person name="Foesel B.U."/>
            <person name="Drake H.L."/>
            <person name="Schramm A."/>
        </authorList>
    </citation>
    <scope>NUCLEOTIDE SEQUENCE [LARGE SCALE GENOMIC DNA]</scope>
    <source>
        <strain evidence="1 2">D1-19</strain>
    </source>
</reference>
<proteinExistence type="predicted"/>